<dbReference type="EMBL" id="NBII01000003">
    <property type="protein sequence ID" value="PAV21142.1"/>
    <property type="molecule type" value="Genomic_DNA"/>
</dbReference>
<dbReference type="PANTHER" id="PTHR23504">
    <property type="entry name" value="MAJOR FACILITATOR SUPERFAMILY DOMAIN-CONTAINING PROTEIN 10"/>
    <property type="match status" value="1"/>
</dbReference>
<feature type="region of interest" description="Disordered" evidence="6">
    <location>
        <begin position="459"/>
        <end position="615"/>
    </location>
</feature>
<evidence type="ECO:0000256" key="2">
    <source>
        <dbReference type="ARBA" id="ARBA00022448"/>
    </source>
</evidence>
<proteinExistence type="predicted"/>
<protein>
    <submittedName>
        <fullName evidence="8">MFS general substrate transporter</fullName>
    </submittedName>
</protein>
<evidence type="ECO:0000256" key="1">
    <source>
        <dbReference type="ARBA" id="ARBA00004141"/>
    </source>
</evidence>
<feature type="compositionally biased region" description="Low complexity" evidence="6">
    <location>
        <begin position="284"/>
        <end position="301"/>
    </location>
</feature>
<evidence type="ECO:0000313" key="8">
    <source>
        <dbReference type="EMBL" id="PAV21142.1"/>
    </source>
</evidence>
<dbReference type="InParanoid" id="A0A286UNK5"/>
<feature type="transmembrane region" description="Helical" evidence="7">
    <location>
        <begin position="145"/>
        <end position="166"/>
    </location>
</feature>
<dbReference type="Proteomes" id="UP000217199">
    <property type="component" value="Unassembled WGS sequence"/>
</dbReference>
<feature type="compositionally biased region" description="Acidic residues" evidence="6">
    <location>
        <begin position="459"/>
        <end position="479"/>
    </location>
</feature>
<comment type="subcellular location">
    <subcellularLocation>
        <location evidence="1">Membrane</location>
        <topology evidence="1">Multi-pass membrane protein</topology>
    </subcellularLocation>
</comment>
<dbReference type="Gene3D" id="1.20.1250.20">
    <property type="entry name" value="MFS general substrate transporter like domains"/>
    <property type="match status" value="2"/>
</dbReference>
<reference evidence="8 9" key="1">
    <citation type="journal article" date="2017" name="Mol. Ecol.">
        <title>Comparative and population genomic landscape of Phellinus noxius: A hypervariable fungus causing root rot in trees.</title>
        <authorList>
            <person name="Chung C.L."/>
            <person name="Lee T.J."/>
            <person name="Akiba M."/>
            <person name="Lee H.H."/>
            <person name="Kuo T.H."/>
            <person name="Liu D."/>
            <person name="Ke H.M."/>
            <person name="Yokoi T."/>
            <person name="Roa M.B."/>
            <person name="Lu M.J."/>
            <person name="Chang Y.Y."/>
            <person name="Ann P.J."/>
            <person name="Tsai J.N."/>
            <person name="Chen C.Y."/>
            <person name="Tzean S.S."/>
            <person name="Ota Y."/>
            <person name="Hattori T."/>
            <person name="Sahashi N."/>
            <person name="Liou R.F."/>
            <person name="Kikuchi T."/>
            <person name="Tsai I.J."/>
        </authorList>
    </citation>
    <scope>NUCLEOTIDE SEQUENCE [LARGE SCALE GENOMIC DNA]</scope>
    <source>
        <strain evidence="8 9">FFPRI411160</strain>
    </source>
</reference>
<keyword evidence="5 7" id="KW-0472">Membrane</keyword>
<dbReference type="InterPro" id="IPR036259">
    <property type="entry name" value="MFS_trans_sf"/>
</dbReference>
<keyword evidence="4 7" id="KW-1133">Transmembrane helix</keyword>
<gene>
    <name evidence="8" type="ORF">PNOK_0376900</name>
</gene>
<name>A0A286UNK5_9AGAM</name>
<feature type="region of interest" description="Disordered" evidence="6">
    <location>
        <begin position="284"/>
        <end position="310"/>
    </location>
</feature>
<feature type="transmembrane region" description="Helical" evidence="7">
    <location>
        <begin position="664"/>
        <end position="684"/>
    </location>
</feature>
<feature type="transmembrane region" description="Helical" evidence="7">
    <location>
        <begin position="111"/>
        <end position="133"/>
    </location>
</feature>
<evidence type="ECO:0000256" key="6">
    <source>
        <dbReference type="SAM" id="MobiDB-lite"/>
    </source>
</evidence>
<dbReference type="AlphaFoldDB" id="A0A286UNK5"/>
<dbReference type="GO" id="GO:0022857">
    <property type="term" value="F:transmembrane transporter activity"/>
    <property type="evidence" value="ECO:0007669"/>
    <property type="project" value="InterPro"/>
</dbReference>
<feature type="transmembrane region" description="Helical" evidence="7">
    <location>
        <begin position="728"/>
        <end position="752"/>
    </location>
</feature>
<dbReference type="OrthoDB" id="10262656at2759"/>
<feature type="transmembrane region" description="Helical" evidence="7">
    <location>
        <begin position="696"/>
        <end position="716"/>
    </location>
</feature>
<feature type="region of interest" description="Disordered" evidence="6">
    <location>
        <begin position="1"/>
        <end position="37"/>
    </location>
</feature>
<organism evidence="8 9">
    <name type="scientific">Pyrrhoderma noxium</name>
    <dbReference type="NCBI Taxonomy" id="2282107"/>
    <lineage>
        <taxon>Eukaryota</taxon>
        <taxon>Fungi</taxon>
        <taxon>Dikarya</taxon>
        <taxon>Basidiomycota</taxon>
        <taxon>Agaricomycotina</taxon>
        <taxon>Agaricomycetes</taxon>
        <taxon>Hymenochaetales</taxon>
        <taxon>Hymenochaetaceae</taxon>
        <taxon>Pyrrhoderma</taxon>
    </lineage>
</organism>
<dbReference type="Pfam" id="PF07690">
    <property type="entry name" value="MFS_1"/>
    <property type="match status" value="1"/>
</dbReference>
<evidence type="ECO:0000256" key="3">
    <source>
        <dbReference type="ARBA" id="ARBA00022692"/>
    </source>
</evidence>
<keyword evidence="9" id="KW-1185">Reference proteome</keyword>
<feature type="transmembrane region" description="Helical" evidence="7">
    <location>
        <begin position="244"/>
        <end position="268"/>
    </location>
</feature>
<accession>A0A286UNK5</accession>
<dbReference type="SUPFAM" id="SSF103473">
    <property type="entry name" value="MFS general substrate transporter"/>
    <property type="match status" value="2"/>
</dbReference>
<keyword evidence="3 7" id="KW-0812">Transmembrane</keyword>
<sequence>MATPKNRRISVAAPLGEESTDFGTPIREDGTPTHGRRSLLSQLRRPSRTSLLRNIPDADDEPVSPITPLPILPMIVLSIVMLGEFLSANVATPFLLFMVKGFGDFNDEADVGYWTGILVSCFFITQFLTSLLWATAAEKHGVRTVLFVSLLGSSLTCFAFGTASSLPEAMCIRLLQGVFAGAIGVGRGNIATITDPSNEGRAYAILGFAWGFGGVSGAIIGGSFESPAKKWPGVFEKIPLFVRYPYLLPTIIAASITLTGALLSLALAPDGGPREGAIRLPPEKVTTTETIPEEPTTPVEEQPAKSVGTLTKRVSKKFSSYFARRVQDAHGDSSPSRPGGTSVPLSSSIRQNSYSRNRTGSRTSRMAGSAYGYGGGYRNRISSNVTLAGRRGSLASTIARRRQSNIHRNSEVEGAEGSELNFAQRLLMANENAVTNIADLWVAAAMNADNEDVFLSDDEAEFEDEDEDEDPFQDEDEEIQSPTINKAIDPPRLLTVPSDFRTGRLSSSSRRSSNLASPRLSRPQHRPSLGQVVGSLDSPRRSSSSVPAIFSHTGVRTPSGQVSAVPPAQPLLPRESDLETGRGDGLAPIVEGRSRQPSEQQITDEPLLDSPSEKPPSVFSQLPIIIIFQYGLLALHSTTHDQVFLSYLVSKYPAGGLNLNAGHFAQLIALMSLASIAYQFYLYPNMGPPRGRFSHLAMFRIGSLLYIPAYLSVILYRPLASAEDDGNLFLMIALVISTAIRFAGNTFAYTAVAILLNYMSPPHILGYANGVAQSIVSFARFLGPVLGGYLWSVSVDGNPSGYPLGFIVCACVTVFAVAHSFLIR</sequence>
<feature type="transmembrane region" description="Helical" evidence="7">
    <location>
        <begin position="802"/>
        <end position="823"/>
    </location>
</feature>
<dbReference type="PANTHER" id="PTHR23504:SF17">
    <property type="entry name" value="MAJOR FACILITATOR SUPERFAMILY (MFS) PROFILE DOMAIN-CONTAINING PROTEIN"/>
    <property type="match status" value="1"/>
</dbReference>
<evidence type="ECO:0000256" key="7">
    <source>
        <dbReference type="SAM" id="Phobius"/>
    </source>
</evidence>
<feature type="transmembrane region" description="Helical" evidence="7">
    <location>
        <begin position="764"/>
        <end position="782"/>
    </location>
</feature>
<feature type="compositionally biased region" description="Low complexity" evidence="6">
    <location>
        <begin position="535"/>
        <end position="545"/>
    </location>
</feature>
<feature type="compositionally biased region" description="Polar residues" evidence="6">
    <location>
        <begin position="343"/>
        <end position="366"/>
    </location>
</feature>
<evidence type="ECO:0000256" key="4">
    <source>
        <dbReference type="ARBA" id="ARBA00022989"/>
    </source>
</evidence>
<feature type="transmembrane region" description="Helical" evidence="7">
    <location>
        <begin position="202"/>
        <end position="224"/>
    </location>
</feature>
<feature type="compositionally biased region" description="Low complexity" evidence="6">
    <location>
        <begin position="504"/>
        <end position="521"/>
    </location>
</feature>
<dbReference type="GO" id="GO:0016020">
    <property type="term" value="C:membrane"/>
    <property type="evidence" value="ECO:0007669"/>
    <property type="project" value="UniProtKB-SubCell"/>
</dbReference>
<dbReference type="InterPro" id="IPR011701">
    <property type="entry name" value="MFS"/>
</dbReference>
<evidence type="ECO:0000256" key="5">
    <source>
        <dbReference type="ARBA" id="ARBA00023136"/>
    </source>
</evidence>
<feature type="transmembrane region" description="Helical" evidence="7">
    <location>
        <begin position="74"/>
        <end position="99"/>
    </location>
</feature>
<comment type="caution">
    <text evidence="8">The sequence shown here is derived from an EMBL/GenBank/DDBJ whole genome shotgun (WGS) entry which is preliminary data.</text>
</comment>
<keyword evidence="2" id="KW-0813">Transport</keyword>
<feature type="region of interest" description="Disordered" evidence="6">
    <location>
        <begin position="326"/>
        <end position="367"/>
    </location>
</feature>
<evidence type="ECO:0000313" key="9">
    <source>
        <dbReference type="Proteomes" id="UP000217199"/>
    </source>
</evidence>